<comment type="caution">
    <text evidence="1">The sequence shown here is derived from an EMBL/GenBank/DDBJ whole genome shotgun (WGS) entry which is preliminary data.</text>
</comment>
<sequence>MAATAAQTLADASENDAAQRYLREQCLATVVAEAMRRADAMSRLDASLRLGVRRPAA</sequence>
<proteinExistence type="predicted"/>
<evidence type="ECO:0000313" key="1">
    <source>
        <dbReference type="EMBL" id="MBJ7596225.1"/>
    </source>
</evidence>
<dbReference type="EMBL" id="JAEKNS010000151">
    <property type="protein sequence ID" value="MBJ7596225.1"/>
    <property type="molecule type" value="Genomic_DNA"/>
</dbReference>
<protein>
    <submittedName>
        <fullName evidence="1">Uncharacterized protein</fullName>
    </submittedName>
</protein>
<dbReference type="Proteomes" id="UP000606991">
    <property type="component" value="Unassembled WGS sequence"/>
</dbReference>
<accession>A0A934N0T9</accession>
<gene>
    <name evidence="1" type="ORF">JF886_15460</name>
</gene>
<organism evidence="1 2">
    <name type="scientific">Candidatus Aeolococcus gillhamiae</name>
    <dbReference type="NCBI Taxonomy" id="3127015"/>
    <lineage>
        <taxon>Bacteria</taxon>
        <taxon>Bacillati</taxon>
        <taxon>Candidatus Dormiibacterota</taxon>
        <taxon>Candidatus Dormibacteria</taxon>
        <taxon>Candidatus Aeolococcales</taxon>
        <taxon>Candidatus Aeolococcaceae</taxon>
        <taxon>Candidatus Aeolococcus</taxon>
    </lineage>
</organism>
<dbReference type="AlphaFoldDB" id="A0A934N0T9"/>
<dbReference type="RefSeq" id="WP_337314070.1">
    <property type="nucleotide sequence ID" value="NZ_JAEKNS010000151.1"/>
</dbReference>
<name>A0A934N0T9_9BACT</name>
<evidence type="ECO:0000313" key="2">
    <source>
        <dbReference type="Proteomes" id="UP000606991"/>
    </source>
</evidence>
<reference evidence="1 2" key="1">
    <citation type="submission" date="2020-10" db="EMBL/GenBank/DDBJ databases">
        <title>Ca. Dormibacterota MAGs.</title>
        <authorList>
            <person name="Montgomery K."/>
        </authorList>
    </citation>
    <scope>NUCLEOTIDE SEQUENCE [LARGE SCALE GENOMIC DNA]</scope>
    <source>
        <strain evidence="1">SC8812_S17_18</strain>
    </source>
</reference>